<evidence type="ECO:0000313" key="6">
    <source>
        <dbReference type="EMBL" id="CAF1488448.1"/>
    </source>
</evidence>
<accession>A0A815S6Z7</accession>
<dbReference type="EMBL" id="CAJNOJ010000575">
    <property type="protein sequence ID" value="CAF1488448.1"/>
    <property type="molecule type" value="Genomic_DNA"/>
</dbReference>
<evidence type="ECO:0000256" key="3">
    <source>
        <dbReference type="ARBA" id="ARBA00022833"/>
    </source>
</evidence>
<gene>
    <name evidence="6" type="ORF">EDS130_LOCUS41869</name>
    <name evidence="5" type="ORF">XAT740_LOCUS3216</name>
</gene>
<evidence type="ECO:0000256" key="2">
    <source>
        <dbReference type="ARBA" id="ARBA00022771"/>
    </source>
</evidence>
<dbReference type="AlphaFoldDB" id="A0A815S6Z7"/>
<reference evidence="6" key="1">
    <citation type="submission" date="2021-02" db="EMBL/GenBank/DDBJ databases">
        <authorList>
            <person name="Nowell W R."/>
        </authorList>
    </citation>
    <scope>NUCLEOTIDE SEQUENCE</scope>
</reference>
<protein>
    <recommendedName>
        <fullName evidence="4">RanBP2-type domain-containing protein</fullName>
    </recommendedName>
</protein>
<evidence type="ECO:0000313" key="7">
    <source>
        <dbReference type="Proteomes" id="UP000663828"/>
    </source>
</evidence>
<evidence type="ECO:0000259" key="4">
    <source>
        <dbReference type="PROSITE" id="PS01358"/>
    </source>
</evidence>
<name>A0A815S6Z7_ADIRI</name>
<dbReference type="PROSITE" id="PS01358">
    <property type="entry name" value="ZF_RANBP2_1"/>
    <property type="match status" value="1"/>
</dbReference>
<dbReference type="EMBL" id="CAJNOR010000121">
    <property type="protein sequence ID" value="CAF0805953.1"/>
    <property type="molecule type" value="Genomic_DNA"/>
</dbReference>
<keyword evidence="2" id="KW-0863">Zinc-finger</keyword>
<evidence type="ECO:0000256" key="1">
    <source>
        <dbReference type="ARBA" id="ARBA00022723"/>
    </source>
</evidence>
<feature type="domain" description="RanBP2-type" evidence="4">
    <location>
        <begin position="105"/>
        <end position="124"/>
    </location>
</feature>
<dbReference type="GO" id="GO:0008270">
    <property type="term" value="F:zinc ion binding"/>
    <property type="evidence" value="ECO:0007669"/>
    <property type="project" value="UniProtKB-KW"/>
</dbReference>
<dbReference type="Proteomes" id="UP000663852">
    <property type="component" value="Unassembled WGS sequence"/>
</dbReference>
<keyword evidence="1" id="KW-0479">Metal-binding</keyword>
<organism evidence="6 8">
    <name type="scientific">Adineta ricciae</name>
    <name type="common">Rotifer</name>
    <dbReference type="NCBI Taxonomy" id="249248"/>
    <lineage>
        <taxon>Eukaryota</taxon>
        <taxon>Metazoa</taxon>
        <taxon>Spiralia</taxon>
        <taxon>Gnathifera</taxon>
        <taxon>Rotifera</taxon>
        <taxon>Eurotatoria</taxon>
        <taxon>Bdelloidea</taxon>
        <taxon>Adinetida</taxon>
        <taxon>Adinetidae</taxon>
        <taxon>Adineta</taxon>
    </lineage>
</organism>
<keyword evidence="3" id="KW-0862">Zinc</keyword>
<dbReference type="OrthoDB" id="10035601at2759"/>
<proteinExistence type="predicted"/>
<evidence type="ECO:0000313" key="5">
    <source>
        <dbReference type="EMBL" id="CAF0805953.1"/>
    </source>
</evidence>
<comment type="caution">
    <text evidence="6">The sequence shown here is derived from an EMBL/GenBank/DDBJ whole genome shotgun (WGS) entry which is preliminary data.</text>
</comment>
<evidence type="ECO:0000313" key="8">
    <source>
        <dbReference type="Proteomes" id="UP000663852"/>
    </source>
</evidence>
<keyword evidence="7" id="KW-1185">Reference proteome</keyword>
<dbReference type="InterPro" id="IPR001876">
    <property type="entry name" value="Znf_RanBP2"/>
</dbReference>
<sequence length="250" mass="27085">MGGKLSVHNDCLENFDIQQISIFTPGQGILLQRLEPKNHREFQFNQDLAYGSWYDIQIIGFPKEPQLKEEKPTRYLVKGIYLSSGKIVKISELIDEKNLDLAGSWHCGSCNKENFGSVAICEFCFTNKAHKIISGLSYIPVLGTPFSVANAVLQCGKAARSNTNGDMTDAAISTTSAVIDVVTAPLIIGSFVTKAAETAAQAGVKLTANTVLREGAKPILTAGLEAAKTAVIINAKKAEIERSIRNRLDN</sequence>
<dbReference type="Proteomes" id="UP000663828">
    <property type="component" value="Unassembled WGS sequence"/>
</dbReference>